<evidence type="ECO:0000256" key="2">
    <source>
        <dbReference type="ARBA" id="ARBA00035108"/>
    </source>
</evidence>
<keyword evidence="1" id="KW-0304">Gas vesicle</keyword>
<dbReference type="EMBL" id="RAPK01000006">
    <property type="protein sequence ID" value="RKD76241.1"/>
    <property type="molecule type" value="Genomic_DNA"/>
</dbReference>
<evidence type="ECO:0000256" key="3">
    <source>
        <dbReference type="ARBA" id="ARBA00035646"/>
    </source>
</evidence>
<dbReference type="OrthoDB" id="8453627at2"/>
<evidence type="ECO:0000313" key="5">
    <source>
        <dbReference type="Proteomes" id="UP000285120"/>
    </source>
</evidence>
<dbReference type="GO" id="GO:0012506">
    <property type="term" value="C:vesicle membrane"/>
    <property type="evidence" value="ECO:0007669"/>
    <property type="project" value="InterPro"/>
</dbReference>
<comment type="subcellular location">
    <subcellularLocation>
        <location evidence="2">Gas vesicle</location>
    </subcellularLocation>
</comment>
<dbReference type="GO" id="GO:0005198">
    <property type="term" value="F:structural molecule activity"/>
    <property type="evidence" value="ECO:0007669"/>
    <property type="project" value="InterPro"/>
</dbReference>
<accession>A0A419V827</accession>
<keyword evidence="5" id="KW-1185">Reference proteome</keyword>
<reference evidence="4 5" key="1">
    <citation type="submission" date="2018-09" db="EMBL/GenBank/DDBJ databases">
        <title>Genomic Encyclopedia of Archaeal and Bacterial Type Strains, Phase II (KMG-II): from individual species to whole genera.</title>
        <authorList>
            <person name="Goeker M."/>
        </authorList>
    </citation>
    <scope>NUCLEOTIDE SEQUENCE [LARGE SCALE GENOMIC DNA]</scope>
    <source>
        <strain evidence="4 5">DSM 17008</strain>
    </source>
</reference>
<dbReference type="InterPro" id="IPR050530">
    <property type="entry name" value="GvpA"/>
</dbReference>
<comment type="similarity">
    <text evidence="3">Belongs to the gas vesicle GvpA family.</text>
</comment>
<dbReference type="InterPro" id="IPR000638">
    <property type="entry name" value="Gas-vesicle_GvpA-like"/>
</dbReference>
<dbReference type="PANTHER" id="PTHR35344:SF4">
    <property type="entry name" value="GAS VESICLE PROTEIN A1"/>
    <property type="match status" value="1"/>
</dbReference>
<sequence length="76" mass="8639">MREDSLDLKNKDITLLDILDTVLETGVVIRGDLTISIADIELVYLDLSVLLASVQKLEDNRKRSLVENERTIQEVK</sequence>
<evidence type="ECO:0000313" key="4">
    <source>
        <dbReference type="EMBL" id="RKD76241.1"/>
    </source>
</evidence>
<dbReference type="Pfam" id="PF00741">
    <property type="entry name" value="Gas_vesicle"/>
    <property type="match status" value="1"/>
</dbReference>
<dbReference type="PANTHER" id="PTHR35344">
    <property type="entry name" value="GAS VESICLE STRUCTURAL PROTEIN 2-RELATED"/>
    <property type="match status" value="1"/>
</dbReference>
<dbReference type="GO" id="GO:0031411">
    <property type="term" value="C:gas vesicle"/>
    <property type="evidence" value="ECO:0007669"/>
    <property type="project" value="UniProtKB-SubCell"/>
</dbReference>
<gene>
    <name evidence="4" type="ORF">ATL39_0456</name>
</gene>
<dbReference type="AlphaFoldDB" id="A0A419V827"/>
<comment type="caution">
    <text evidence="4">The sequence shown here is derived from an EMBL/GenBank/DDBJ whole genome shotgun (WGS) entry which is preliminary data.</text>
</comment>
<dbReference type="RefSeq" id="WP_120191656.1">
    <property type="nucleotide sequence ID" value="NZ_RAPK01000006.1"/>
</dbReference>
<organism evidence="4 5">
    <name type="scientific">Sinobaca qinghaiensis</name>
    <dbReference type="NCBI Taxonomy" id="342944"/>
    <lineage>
        <taxon>Bacteria</taxon>
        <taxon>Bacillati</taxon>
        <taxon>Bacillota</taxon>
        <taxon>Bacilli</taxon>
        <taxon>Bacillales</taxon>
        <taxon>Sporolactobacillaceae</taxon>
        <taxon>Sinobaca</taxon>
    </lineage>
</organism>
<dbReference type="Proteomes" id="UP000285120">
    <property type="component" value="Unassembled WGS sequence"/>
</dbReference>
<name>A0A419V827_9BACL</name>
<protein>
    <submittedName>
        <fullName evidence="4">Gas vesicle protein GvpA/GvpJ/GvpM family</fullName>
    </submittedName>
</protein>
<proteinExistence type="inferred from homology"/>
<evidence type="ECO:0000256" key="1">
    <source>
        <dbReference type="ARBA" id="ARBA00022987"/>
    </source>
</evidence>